<keyword evidence="2" id="KW-1185">Reference proteome</keyword>
<accession>A0A6A6AZA2</accession>
<organism evidence="1 2">
    <name type="scientific">Aplosporella prunicola CBS 121167</name>
    <dbReference type="NCBI Taxonomy" id="1176127"/>
    <lineage>
        <taxon>Eukaryota</taxon>
        <taxon>Fungi</taxon>
        <taxon>Dikarya</taxon>
        <taxon>Ascomycota</taxon>
        <taxon>Pezizomycotina</taxon>
        <taxon>Dothideomycetes</taxon>
        <taxon>Dothideomycetes incertae sedis</taxon>
        <taxon>Botryosphaeriales</taxon>
        <taxon>Aplosporellaceae</taxon>
        <taxon>Aplosporella</taxon>
    </lineage>
</organism>
<dbReference type="EMBL" id="ML995504">
    <property type="protein sequence ID" value="KAF2137272.1"/>
    <property type="molecule type" value="Genomic_DNA"/>
</dbReference>
<protein>
    <submittedName>
        <fullName evidence="1">Uncharacterized protein</fullName>
    </submittedName>
</protein>
<reference evidence="1" key="1">
    <citation type="journal article" date="2020" name="Stud. Mycol.">
        <title>101 Dothideomycetes genomes: a test case for predicting lifestyles and emergence of pathogens.</title>
        <authorList>
            <person name="Haridas S."/>
            <person name="Albert R."/>
            <person name="Binder M."/>
            <person name="Bloem J."/>
            <person name="Labutti K."/>
            <person name="Salamov A."/>
            <person name="Andreopoulos B."/>
            <person name="Baker S."/>
            <person name="Barry K."/>
            <person name="Bills G."/>
            <person name="Bluhm B."/>
            <person name="Cannon C."/>
            <person name="Castanera R."/>
            <person name="Culley D."/>
            <person name="Daum C."/>
            <person name="Ezra D."/>
            <person name="Gonzalez J."/>
            <person name="Henrissat B."/>
            <person name="Kuo A."/>
            <person name="Liang C."/>
            <person name="Lipzen A."/>
            <person name="Lutzoni F."/>
            <person name="Magnuson J."/>
            <person name="Mondo S."/>
            <person name="Nolan M."/>
            <person name="Ohm R."/>
            <person name="Pangilinan J."/>
            <person name="Park H.-J."/>
            <person name="Ramirez L."/>
            <person name="Alfaro M."/>
            <person name="Sun H."/>
            <person name="Tritt A."/>
            <person name="Yoshinaga Y."/>
            <person name="Zwiers L.-H."/>
            <person name="Turgeon B."/>
            <person name="Goodwin S."/>
            <person name="Spatafora J."/>
            <person name="Crous P."/>
            <person name="Grigoriev I."/>
        </authorList>
    </citation>
    <scope>NUCLEOTIDE SEQUENCE</scope>
    <source>
        <strain evidence="1">CBS 121167</strain>
    </source>
</reference>
<evidence type="ECO:0000313" key="1">
    <source>
        <dbReference type="EMBL" id="KAF2137272.1"/>
    </source>
</evidence>
<dbReference type="RefSeq" id="XP_033392990.1">
    <property type="nucleotide sequence ID" value="XM_033542530.1"/>
</dbReference>
<dbReference type="GeneID" id="54300027"/>
<proteinExistence type="predicted"/>
<evidence type="ECO:0000313" key="2">
    <source>
        <dbReference type="Proteomes" id="UP000799438"/>
    </source>
</evidence>
<dbReference type="AlphaFoldDB" id="A0A6A6AZA2"/>
<dbReference type="Proteomes" id="UP000799438">
    <property type="component" value="Unassembled WGS sequence"/>
</dbReference>
<gene>
    <name evidence="1" type="ORF">K452DRAFT_302032</name>
</gene>
<sequence length="163" mass="17294">MTKAIDSGAAVYSQLPPTAAATTPGPTTCSASQPLNVKGGMTNLLGKTRRRFQKLPCLPFGKRKPRISWKNSTQALNTILSGNPVVVREIIVQAAAGLAGFVAKAVCTTLDKSIARFTPTPTWELAFGHPTMALSFASIALEQARTFETDNTAQCSEAKLDEA</sequence>
<name>A0A6A6AZA2_9PEZI</name>